<name>A0ABQ5NIM5_9BACI</name>
<keyword evidence="2" id="KW-1185">Reference proteome</keyword>
<dbReference type="RefSeq" id="WP_264987994.1">
    <property type="nucleotide sequence ID" value="NZ_BRZA01000002.1"/>
</dbReference>
<dbReference type="Proteomes" id="UP001065593">
    <property type="component" value="Unassembled WGS sequence"/>
</dbReference>
<evidence type="ECO:0000313" key="1">
    <source>
        <dbReference type="EMBL" id="GLC88230.1"/>
    </source>
</evidence>
<evidence type="ECO:0008006" key="3">
    <source>
        <dbReference type="Google" id="ProtNLM"/>
    </source>
</evidence>
<proteinExistence type="predicted"/>
<gene>
    <name evidence="1" type="ORF">LYSBPC_13570</name>
</gene>
<dbReference type="EMBL" id="BRZA01000002">
    <property type="protein sequence ID" value="GLC88230.1"/>
    <property type="molecule type" value="Genomic_DNA"/>
</dbReference>
<sequence length="83" mass="10080">MAEEIEITYDKFGRMNYHPDFHFAQDKPFSESNLEYICKFYEVDDARTISFAIGKTEQTIRAKVTELKENGLYEYYKNRNKYW</sequence>
<protein>
    <recommendedName>
        <fullName evidence="3">DNA-entry nuclease</fullName>
    </recommendedName>
</protein>
<evidence type="ECO:0000313" key="2">
    <source>
        <dbReference type="Proteomes" id="UP001065593"/>
    </source>
</evidence>
<reference evidence="1" key="1">
    <citation type="submission" date="2022-08" db="EMBL/GenBank/DDBJ databases">
        <title>Draft genome sequence of Lysinibacillus sp. strain KH24.</title>
        <authorList>
            <person name="Kanbe H."/>
            <person name="Itoh H."/>
        </authorList>
    </citation>
    <scope>NUCLEOTIDE SEQUENCE</scope>
    <source>
        <strain evidence="1">KH24</strain>
    </source>
</reference>
<organism evidence="1 2">
    <name type="scientific">Lysinibacillus piscis</name>
    <dbReference type="NCBI Taxonomy" id="2518931"/>
    <lineage>
        <taxon>Bacteria</taxon>
        <taxon>Bacillati</taxon>
        <taxon>Bacillota</taxon>
        <taxon>Bacilli</taxon>
        <taxon>Bacillales</taxon>
        <taxon>Bacillaceae</taxon>
        <taxon>Lysinibacillus</taxon>
    </lineage>
</organism>
<comment type="caution">
    <text evidence="1">The sequence shown here is derived from an EMBL/GenBank/DDBJ whole genome shotgun (WGS) entry which is preliminary data.</text>
</comment>
<accession>A0ABQ5NIM5</accession>